<gene>
    <name evidence="1" type="ORF">NCTC13307_03311</name>
</gene>
<name>A0A381IET6_CLODI</name>
<reference evidence="1" key="1">
    <citation type="submission" date="2018-06" db="EMBL/GenBank/DDBJ databases">
        <authorList>
            <consortium name="Pathogen Informatics"/>
            <person name="Doyle S."/>
        </authorList>
    </citation>
    <scope>NUCLEOTIDE SEQUENCE</scope>
    <source>
        <strain evidence="1">NCTC13307</strain>
    </source>
</reference>
<sequence length="55" mass="6706">MNKEYLEETKMLNYNEPQLKLLVSSKNWLELDDFHKIKSIYEFVQNDILFGYNAF</sequence>
<dbReference type="AlphaFoldDB" id="A0A381IET6"/>
<evidence type="ECO:0000313" key="1">
    <source>
        <dbReference type="EMBL" id="SUY25944.1"/>
    </source>
</evidence>
<accession>A0A381IET6</accession>
<organism evidence="1">
    <name type="scientific">Clostridioides difficile</name>
    <name type="common">Peptoclostridium difficile</name>
    <dbReference type="NCBI Taxonomy" id="1496"/>
    <lineage>
        <taxon>Bacteria</taxon>
        <taxon>Bacillati</taxon>
        <taxon>Bacillota</taxon>
        <taxon>Clostridia</taxon>
        <taxon>Peptostreptococcales</taxon>
        <taxon>Peptostreptococcaceae</taxon>
        <taxon>Clostridioides</taxon>
    </lineage>
</organism>
<proteinExistence type="predicted"/>
<protein>
    <submittedName>
        <fullName evidence="1">Transglutaminase domain-containing protein</fullName>
    </submittedName>
</protein>
<dbReference type="EMBL" id="UFWD01000001">
    <property type="protein sequence ID" value="SUY25944.1"/>
    <property type="molecule type" value="Genomic_DNA"/>
</dbReference>